<dbReference type="Pfam" id="PF04892">
    <property type="entry name" value="VanZ"/>
    <property type="match status" value="1"/>
</dbReference>
<name>A0ABN8A9J9_9BACI</name>
<feature type="transmembrane region" description="Helical" evidence="1">
    <location>
        <begin position="51"/>
        <end position="70"/>
    </location>
</feature>
<keyword evidence="1" id="KW-0812">Transmembrane</keyword>
<evidence type="ECO:0000256" key="1">
    <source>
        <dbReference type="SAM" id="Phobius"/>
    </source>
</evidence>
<comment type="caution">
    <text evidence="3">The sequence shown here is derived from an EMBL/GenBank/DDBJ whole genome shotgun (WGS) entry which is preliminary data.</text>
</comment>
<feature type="transmembrane region" description="Helical" evidence="1">
    <location>
        <begin position="103"/>
        <end position="125"/>
    </location>
</feature>
<sequence>MRIEEIIEIIGENFFLAFIAVVVLVILFYFGYFIVYRKLLGGNKKISKRQLLVGTMLMGYVIMVIGVTFLGSRGSNYQGWIGLSLFNSYREAWHNASVRHWQFVILNIVMFVPLGTLLPLLHAIFQKIKWTVGVAIIFTLSIESFQYVTGFGIFDVDDLLNNVFGAIIGYGIIMGFTRMRSKGFQQVIKYNIPLILIVFLFSSLLTYYHLKEFGNLSIVPNKKVDMTQVTTILDIELEESVISAPIYKAPVYTKEEGDLFATTFFEKKGIHVSDMETIYYQNEGIYRNDLRFKALGGSYDYTDFSIYNEGMKPKDVDEETLINRLMDLDIVIPQDTFFKKMETGAYKWNAPNIVSDNQLIDGELTVRYYEDDTIKSIENRLITYDKIKNIEMKSELEAYEELVSGNFHTTLRMKK</sequence>
<evidence type="ECO:0000313" key="3">
    <source>
        <dbReference type="EMBL" id="CAG9620292.1"/>
    </source>
</evidence>
<dbReference type="Proteomes" id="UP000789833">
    <property type="component" value="Unassembled WGS sequence"/>
</dbReference>
<feature type="transmembrane region" description="Helical" evidence="1">
    <location>
        <begin position="159"/>
        <end position="178"/>
    </location>
</feature>
<protein>
    <recommendedName>
        <fullName evidence="2">VanZ-like domain-containing protein</fullName>
    </recommendedName>
</protein>
<evidence type="ECO:0000259" key="2">
    <source>
        <dbReference type="Pfam" id="PF04892"/>
    </source>
</evidence>
<feature type="transmembrane region" description="Helical" evidence="1">
    <location>
        <begin position="132"/>
        <end position="153"/>
    </location>
</feature>
<dbReference type="EMBL" id="CAKJTJ010000004">
    <property type="protein sequence ID" value="CAG9620292.1"/>
    <property type="molecule type" value="Genomic_DNA"/>
</dbReference>
<accession>A0ABN8A9J9</accession>
<organism evidence="3 4">
    <name type="scientific">Sutcliffiella rhizosphaerae</name>
    <dbReference type="NCBI Taxonomy" id="2880967"/>
    <lineage>
        <taxon>Bacteria</taxon>
        <taxon>Bacillati</taxon>
        <taxon>Bacillota</taxon>
        <taxon>Bacilli</taxon>
        <taxon>Bacillales</taxon>
        <taxon>Bacillaceae</taxon>
        <taxon>Sutcliffiella</taxon>
    </lineage>
</organism>
<reference evidence="3 4" key="1">
    <citation type="submission" date="2021-10" db="EMBL/GenBank/DDBJ databases">
        <authorList>
            <person name="Criscuolo A."/>
        </authorList>
    </citation>
    <scope>NUCLEOTIDE SEQUENCE [LARGE SCALE GENOMIC DNA]</scope>
    <source>
        <strain evidence="4">CIP 111883</strain>
    </source>
</reference>
<gene>
    <name evidence="3" type="ORF">BACCIP111883_01060</name>
</gene>
<dbReference type="InterPro" id="IPR053150">
    <property type="entry name" value="Teicoplanin_resist-assoc"/>
</dbReference>
<feature type="transmembrane region" description="Helical" evidence="1">
    <location>
        <begin position="14"/>
        <end position="35"/>
    </location>
</feature>
<feature type="transmembrane region" description="Helical" evidence="1">
    <location>
        <begin position="190"/>
        <end position="210"/>
    </location>
</feature>
<proteinExistence type="predicted"/>
<dbReference type="RefSeq" id="WP_230500227.1">
    <property type="nucleotide sequence ID" value="NZ_CAKJTJ010000004.1"/>
</dbReference>
<evidence type="ECO:0000313" key="4">
    <source>
        <dbReference type="Proteomes" id="UP000789833"/>
    </source>
</evidence>
<dbReference type="PANTHER" id="PTHR36834">
    <property type="entry name" value="MEMBRANE PROTEIN-RELATED"/>
    <property type="match status" value="1"/>
</dbReference>
<feature type="domain" description="VanZ-like" evidence="2">
    <location>
        <begin position="59"/>
        <end position="174"/>
    </location>
</feature>
<keyword evidence="1" id="KW-0472">Membrane</keyword>
<dbReference type="InterPro" id="IPR006976">
    <property type="entry name" value="VanZ-like"/>
</dbReference>
<keyword evidence="4" id="KW-1185">Reference proteome</keyword>
<dbReference type="PANTHER" id="PTHR36834:SF1">
    <property type="entry name" value="INTEGRAL MEMBRANE PROTEIN"/>
    <property type="match status" value="1"/>
</dbReference>
<keyword evidence="1" id="KW-1133">Transmembrane helix</keyword>